<name>A0A8J6TV07_9BACT</name>
<dbReference type="CDD" id="cd00093">
    <property type="entry name" value="HTH_XRE"/>
    <property type="match status" value="1"/>
</dbReference>
<feature type="domain" description="HTH cro/C1-type" evidence="1">
    <location>
        <begin position="16"/>
        <end position="70"/>
    </location>
</feature>
<evidence type="ECO:0000313" key="2">
    <source>
        <dbReference type="EMBL" id="MBC8434495.1"/>
    </source>
</evidence>
<dbReference type="SMART" id="SM00530">
    <property type="entry name" value="HTH_XRE"/>
    <property type="match status" value="1"/>
</dbReference>
<dbReference type="SUPFAM" id="SSF47413">
    <property type="entry name" value="lambda repressor-like DNA-binding domains"/>
    <property type="match status" value="1"/>
</dbReference>
<dbReference type="EMBL" id="JACNIG010000448">
    <property type="protein sequence ID" value="MBC8434495.1"/>
    <property type="molecule type" value="Genomic_DNA"/>
</dbReference>
<organism evidence="2 3">
    <name type="scientific">Candidatus Desulfatibia vada</name>
    <dbReference type="NCBI Taxonomy" id="2841696"/>
    <lineage>
        <taxon>Bacteria</taxon>
        <taxon>Pseudomonadati</taxon>
        <taxon>Thermodesulfobacteriota</taxon>
        <taxon>Desulfobacteria</taxon>
        <taxon>Desulfobacterales</taxon>
        <taxon>Desulfobacterales incertae sedis</taxon>
        <taxon>Candidatus Desulfatibia</taxon>
    </lineage>
</organism>
<dbReference type="Pfam" id="PF01381">
    <property type="entry name" value="HTH_3"/>
    <property type="match status" value="1"/>
</dbReference>
<dbReference type="AlphaFoldDB" id="A0A8J6TV07"/>
<dbReference type="Proteomes" id="UP000605201">
    <property type="component" value="Unassembled WGS sequence"/>
</dbReference>
<sequence>MVNINSRRTDQIGAIVQFHRKKAGLSRNRLAMIAGVGKTVIYDIEHGKETVRLITLLKVLDALNISVNMVSPLMEQYEATGNAQG</sequence>
<dbReference type="GO" id="GO:0003677">
    <property type="term" value="F:DNA binding"/>
    <property type="evidence" value="ECO:0007669"/>
    <property type="project" value="InterPro"/>
</dbReference>
<dbReference type="PROSITE" id="PS50943">
    <property type="entry name" value="HTH_CROC1"/>
    <property type="match status" value="1"/>
</dbReference>
<comment type="caution">
    <text evidence="2">The sequence shown here is derived from an EMBL/GenBank/DDBJ whole genome shotgun (WGS) entry which is preliminary data.</text>
</comment>
<proteinExistence type="predicted"/>
<accession>A0A8J6TV07</accession>
<dbReference type="InterPro" id="IPR001387">
    <property type="entry name" value="Cro/C1-type_HTH"/>
</dbReference>
<protein>
    <submittedName>
        <fullName evidence="2">Helix-turn-helix transcriptional regulator</fullName>
    </submittedName>
</protein>
<evidence type="ECO:0000259" key="1">
    <source>
        <dbReference type="PROSITE" id="PS50943"/>
    </source>
</evidence>
<dbReference type="InterPro" id="IPR010982">
    <property type="entry name" value="Lambda_DNA-bd_dom_sf"/>
</dbReference>
<reference evidence="2 3" key="1">
    <citation type="submission" date="2020-08" db="EMBL/GenBank/DDBJ databases">
        <title>Bridging the membrane lipid divide: bacteria of the FCB group superphylum have the potential to synthesize archaeal ether lipids.</title>
        <authorList>
            <person name="Villanueva L."/>
            <person name="Von Meijenfeldt F.A.B."/>
            <person name="Westbye A.B."/>
            <person name="Yadav S."/>
            <person name="Hopmans E.C."/>
            <person name="Dutilh B.E."/>
            <person name="Sinninghe Damste J.S."/>
        </authorList>
    </citation>
    <scope>NUCLEOTIDE SEQUENCE [LARGE SCALE GENOMIC DNA]</scope>
    <source>
        <strain evidence="2">NIOZ-UU17</strain>
    </source>
</reference>
<evidence type="ECO:0000313" key="3">
    <source>
        <dbReference type="Proteomes" id="UP000605201"/>
    </source>
</evidence>
<gene>
    <name evidence="2" type="ORF">H8D96_21510</name>
</gene>
<dbReference type="Gene3D" id="1.10.260.40">
    <property type="entry name" value="lambda repressor-like DNA-binding domains"/>
    <property type="match status" value="1"/>
</dbReference>